<dbReference type="AlphaFoldDB" id="A0A4C1V7U5"/>
<proteinExistence type="predicted"/>
<evidence type="ECO:0000256" key="1">
    <source>
        <dbReference type="SAM" id="MobiDB-lite"/>
    </source>
</evidence>
<feature type="region of interest" description="Disordered" evidence="1">
    <location>
        <begin position="1"/>
        <end position="38"/>
    </location>
</feature>
<accession>A0A4C1V7U5</accession>
<dbReference type="Proteomes" id="UP000299102">
    <property type="component" value="Unassembled WGS sequence"/>
</dbReference>
<evidence type="ECO:0000313" key="3">
    <source>
        <dbReference type="Proteomes" id="UP000299102"/>
    </source>
</evidence>
<comment type="caution">
    <text evidence="2">The sequence shown here is derived from an EMBL/GenBank/DDBJ whole genome shotgun (WGS) entry which is preliminary data.</text>
</comment>
<protein>
    <submittedName>
        <fullName evidence="2">Uncharacterized protein</fullName>
    </submittedName>
</protein>
<dbReference type="EMBL" id="BGZK01000297">
    <property type="protein sequence ID" value="GBP34948.1"/>
    <property type="molecule type" value="Genomic_DNA"/>
</dbReference>
<gene>
    <name evidence="2" type="ORF">EVAR_28413_1</name>
</gene>
<keyword evidence="3" id="KW-1185">Reference proteome</keyword>
<dbReference type="OrthoDB" id="1932312at2759"/>
<reference evidence="2 3" key="1">
    <citation type="journal article" date="2019" name="Commun. Biol.">
        <title>The bagworm genome reveals a unique fibroin gene that provides high tensile strength.</title>
        <authorList>
            <person name="Kono N."/>
            <person name="Nakamura H."/>
            <person name="Ohtoshi R."/>
            <person name="Tomita M."/>
            <person name="Numata K."/>
            <person name="Arakawa K."/>
        </authorList>
    </citation>
    <scope>NUCLEOTIDE SEQUENCE [LARGE SCALE GENOMIC DNA]</scope>
</reference>
<name>A0A4C1V7U5_EUMVA</name>
<sequence>MRGGNSATGVRPGDKLRLPRRRTPSPHTVSAPRERSRTFRTVDSKIASKTRLAKTKMEALLAEVLGVVNTMAAAFQQQIFALDARFNAYRAPNLPNFTCRKMTRPQYPVKEPGHRHHRGSCLMAMVGIPSGPGAFRLELVEGLPVLAGLSNRLFPGGASESPYLLFQLQGNTIQIMLDTWAARPSLQSCRFRLCRALRSHRRQVPQVWSPRNTRCSAQRDQYRETVCPCRIALLRGSGMEVGDRARIRSETRVRRDMRVPRAASCNS</sequence>
<evidence type="ECO:0000313" key="2">
    <source>
        <dbReference type="EMBL" id="GBP34948.1"/>
    </source>
</evidence>
<organism evidence="2 3">
    <name type="scientific">Eumeta variegata</name>
    <name type="common">Bagworm moth</name>
    <name type="synonym">Eumeta japonica</name>
    <dbReference type="NCBI Taxonomy" id="151549"/>
    <lineage>
        <taxon>Eukaryota</taxon>
        <taxon>Metazoa</taxon>
        <taxon>Ecdysozoa</taxon>
        <taxon>Arthropoda</taxon>
        <taxon>Hexapoda</taxon>
        <taxon>Insecta</taxon>
        <taxon>Pterygota</taxon>
        <taxon>Neoptera</taxon>
        <taxon>Endopterygota</taxon>
        <taxon>Lepidoptera</taxon>
        <taxon>Glossata</taxon>
        <taxon>Ditrysia</taxon>
        <taxon>Tineoidea</taxon>
        <taxon>Psychidae</taxon>
        <taxon>Oiketicinae</taxon>
        <taxon>Eumeta</taxon>
    </lineage>
</organism>